<dbReference type="Pfam" id="PF02518">
    <property type="entry name" value="HATPase_c"/>
    <property type="match status" value="1"/>
</dbReference>
<dbReference type="Gene3D" id="1.10.287.130">
    <property type="match status" value="1"/>
</dbReference>
<dbReference type="InterPro" id="IPR036097">
    <property type="entry name" value="HisK_dim/P_sf"/>
</dbReference>
<evidence type="ECO:0000313" key="8">
    <source>
        <dbReference type="Proteomes" id="UP001597112"/>
    </source>
</evidence>
<keyword evidence="4" id="KW-0175">Coiled coil</keyword>
<dbReference type="Pfam" id="PF07494">
    <property type="entry name" value="Reg_prop"/>
    <property type="match status" value="7"/>
</dbReference>
<dbReference type="InterPro" id="IPR015943">
    <property type="entry name" value="WD40/YVTN_repeat-like_dom_sf"/>
</dbReference>
<dbReference type="Proteomes" id="UP001597112">
    <property type="component" value="Unassembled WGS sequence"/>
</dbReference>
<dbReference type="SUPFAM" id="SSF55874">
    <property type="entry name" value="ATPase domain of HSP90 chaperone/DNA topoisomerase II/histidine kinase"/>
    <property type="match status" value="1"/>
</dbReference>
<proteinExistence type="predicted"/>
<evidence type="ECO:0000256" key="3">
    <source>
        <dbReference type="ARBA" id="ARBA00022553"/>
    </source>
</evidence>
<protein>
    <recommendedName>
        <fullName evidence="2">histidine kinase</fullName>
        <ecNumber evidence="2">2.7.13.3</ecNumber>
    </recommendedName>
</protein>
<evidence type="ECO:0000259" key="6">
    <source>
        <dbReference type="PROSITE" id="PS50109"/>
    </source>
</evidence>
<evidence type="ECO:0000313" key="7">
    <source>
        <dbReference type="EMBL" id="MFD1000743.1"/>
    </source>
</evidence>
<dbReference type="InterPro" id="IPR003661">
    <property type="entry name" value="HisK_dim/P_dom"/>
</dbReference>
<dbReference type="SUPFAM" id="SSF47384">
    <property type="entry name" value="Homodimeric domain of signal transducing histidine kinase"/>
    <property type="match status" value="1"/>
</dbReference>
<evidence type="ECO:0000256" key="1">
    <source>
        <dbReference type="ARBA" id="ARBA00000085"/>
    </source>
</evidence>
<dbReference type="InterPro" id="IPR003594">
    <property type="entry name" value="HATPase_dom"/>
</dbReference>
<evidence type="ECO:0000256" key="5">
    <source>
        <dbReference type="SAM" id="SignalP"/>
    </source>
</evidence>
<dbReference type="CDD" id="cd00082">
    <property type="entry name" value="HisKA"/>
    <property type="match status" value="1"/>
</dbReference>
<dbReference type="Gene3D" id="3.30.565.10">
    <property type="entry name" value="Histidine kinase-like ATPase, C-terminal domain"/>
    <property type="match status" value="1"/>
</dbReference>
<feature type="signal peptide" evidence="5">
    <location>
        <begin position="1"/>
        <end position="19"/>
    </location>
</feature>
<dbReference type="InterPro" id="IPR011110">
    <property type="entry name" value="Reg_prop"/>
</dbReference>
<organism evidence="7 8">
    <name type="scientific">Ohtaekwangia kribbensis</name>
    <dbReference type="NCBI Taxonomy" id="688913"/>
    <lineage>
        <taxon>Bacteria</taxon>
        <taxon>Pseudomonadati</taxon>
        <taxon>Bacteroidota</taxon>
        <taxon>Cytophagia</taxon>
        <taxon>Cytophagales</taxon>
        <taxon>Fulvivirgaceae</taxon>
        <taxon>Ohtaekwangia</taxon>
    </lineage>
</organism>
<feature type="domain" description="Histidine kinase" evidence="6">
    <location>
        <begin position="900"/>
        <end position="1114"/>
    </location>
</feature>
<dbReference type="InterPro" id="IPR036890">
    <property type="entry name" value="HATPase_C_sf"/>
</dbReference>
<dbReference type="CDD" id="cd00146">
    <property type="entry name" value="PKD"/>
    <property type="match status" value="1"/>
</dbReference>
<comment type="catalytic activity">
    <reaction evidence="1">
        <text>ATP + protein L-histidine = ADP + protein N-phospho-L-histidine.</text>
        <dbReference type="EC" id="2.7.13.3"/>
    </reaction>
</comment>
<dbReference type="EMBL" id="JBHTKA010000007">
    <property type="protein sequence ID" value="MFD1000743.1"/>
    <property type="molecule type" value="Genomic_DNA"/>
</dbReference>
<dbReference type="Pfam" id="PF07495">
    <property type="entry name" value="Y_Y_Y"/>
    <property type="match status" value="1"/>
</dbReference>
<dbReference type="InterPro" id="IPR004358">
    <property type="entry name" value="Sig_transdc_His_kin-like_C"/>
</dbReference>
<name>A0ABW3K466_9BACT</name>
<feature type="chain" id="PRO_5047462303" description="histidine kinase" evidence="5">
    <location>
        <begin position="20"/>
        <end position="1116"/>
    </location>
</feature>
<dbReference type="RefSeq" id="WP_377580198.1">
    <property type="nucleotide sequence ID" value="NZ_JBHTKA010000007.1"/>
</dbReference>
<dbReference type="EC" id="2.7.13.3" evidence="2"/>
<dbReference type="SUPFAM" id="SSF63829">
    <property type="entry name" value="Calcium-dependent phosphotriesterase"/>
    <property type="match status" value="3"/>
</dbReference>
<comment type="caution">
    <text evidence="7">The sequence shown here is derived from an EMBL/GenBank/DDBJ whole genome shotgun (WGS) entry which is preliminary data.</text>
</comment>
<dbReference type="InterPro" id="IPR011123">
    <property type="entry name" value="Y_Y_Y"/>
</dbReference>
<dbReference type="Gene3D" id="2.130.10.10">
    <property type="entry name" value="YVTN repeat-like/Quinoprotein amine dehydrogenase"/>
    <property type="match status" value="3"/>
</dbReference>
<reference evidence="8" key="1">
    <citation type="journal article" date="2019" name="Int. J. Syst. Evol. Microbiol.">
        <title>The Global Catalogue of Microorganisms (GCM) 10K type strain sequencing project: providing services to taxonomists for standard genome sequencing and annotation.</title>
        <authorList>
            <consortium name="The Broad Institute Genomics Platform"/>
            <consortium name="The Broad Institute Genome Sequencing Center for Infectious Disease"/>
            <person name="Wu L."/>
            <person name="Ma J."/>
        </authorList>
    </citation>
    <scope>NUCLEOTIDE SEQUENCE [LARGE SCALE GENOMIC DNA]</scope>
    <source>
        <strain evidence="8">CCUG 58938</strain>
    </source>
</reference>
<dbReference type="InterPro" id="IPR005467">
    <property type="entry name" value="His_kinase_dom"/>
</dbReference>
<keyword evidence="3" id="KW-0597">Phosphoprotein</keyword>
<dbReference type="PROSITE" id="PS50109">
    <property type="entry name" value="HIS_KIN"/>
    <property type="match status" value="1"/>
</dbReference>
<keyword evidence="5" id="KW-0732">Signal</keyword>
<evidence type="ECO:0000256" key="2">
    <source>
        <dbReference type="ARBA" id="ARBA00012438"/>
    </source>
</evidence>
<dbReference type="SMART" id="SM00387">
    <property type="entry name" value="HATPase_c"/>
    <property type="match status" value="1"/>
</dbReference>
<dbReference type="PRINTS" id="PR00344">
    <property type="entry name" value="BCTRLSENSOR"/>
</dbReference>
<gene>
    <name evidence="7" type="ORF">ACFQ21_15560</name>
</gene>
<keyword evidence="8" id="KW-1185">Reference proteome</keyword>
<evidence type="ECO:0000256" key="4">
    <source>
        <dbReference type="SAM" id="Coils"/>
    </source>
</evidence>
<sequence length="1116" mass="128268">MKRVWCCYLLCIFFNQALSQTAVEKVKFSKLDPAATLSNSRVTCVLQDSDGFLWVGTEDGLNRFDGYEFKVYRNDPSDSTSLAKNSILQIYEDNRGALWISTANGGLHRYNNDLDNFTRFHEYAFDCEIRAFYEDRDYIWVGGVRSYHAFVDKLSKTSGKTLERHTLFPSKAPVQFLARASDKSFWVGVRTVGFFKWNVKTNEIVKYPANPKNAKSIISDHVHKAVEDAQGNIWISTEDGLSKFDTQQETFTNYILSVPVKENISLANDILNLCIDREYLWLGTENGGLFRFNMTNGKYDNFVFNKHDPTSLPDNSIWAIYKDHEGRIWIGTYSKGICVIDRLKEKFSEVDIPLENDIVNTIWQDSKKRFWIGTEDGIVMKHGDVIQHYRHSLKKGSLTANPIISVYEDDKQRMWFGTWNGGLNRYDEKTNSFVSYVHNPERHNSLSSSDIFAITQLRETGAIVAGTYNGLSILTQEKQGIFQRYNEPEFEFNNYVRTLLEDSKGNLWIGTIEELTFFDNHQRKIVRFDSFNDRDSMKIDGLSNCIMEDRKGHIWVGTNNGLHLIVNKKHIRSYTIANGLPNNIVSGILEDRKGNLWLSTTNGISRFDPEKQTFKNYDVNDGLLSNEFKPNACFKNKEGQFFFGGKGINFFYPDSIKDNPHVPPVFITDLKLLNKSVKVGDKDGILSQQIGKTLEVSLPPDYNFFTINYVALNFTASNKNQYAYKLEGFNNEWNYVGNQRAVTFTNLDPGDYIFKVKASNNDGLWNEEGALLIIHILPPWWKTWWVRSLAAVLVALLTVVIYKVRLGAVTRQNHRLEDLVEARTKELALQNEELLQSQEEISSQRDLVSAQNHELQFAREIIEKQNNEIKLRNETLAAEVEERTRDLVEYNQQLEQFAFISAHNLRAPVARILGLGNVLEITRHKPEEVNMIIDRIIFTTQELDRVVKDLNTVLELRKNNTSVITKINLEEELELIKINLEKEIQETHTVFDQDFSQINTIYTLKPYLDSILVNLISNAIKYRQPSRPPVIRIRSVVEGDLICLEVRDNGLGMDLSLYKEKIFTLYSRFHSHVEGKGMGLYLVKTQANSLGGRIEVESATGIGTTFKVYIRNQVPA</sequence>
<dbReference type="PANTHER" id="PTHR43547">
    <property type="entry name" value="TWO-COMPONENT HISTIDINE KINASE"/>
    <property type="match status" value="1"/>
</dbReference>
<dbReference type="InterPro" id="IPR013783">
    <property type="entry name" value="Ig-like_fold"/>
</dbReference>
<dbReference type="PANTHER" id="PTHR43547:SF2">
    <property type="entry name" value="HYBRID SIGNAL TRANSDUCTION HISTIDINE KINASE C"/>
    <property type="match status" value="1"/>
</dbReference>
<feature type="coiled-coil region" evidence="4">
    <location>
        <begin position="848"/>
        <end position="893"/>
    </location>
</feature>
<accession>A0ABW3K466</accession>
<dbReference type="Gene3D" id="2.60.40.10">
    <property type="entry name" value="Immunoglobulins"/>
    <property type="match status" value="1"/>
</dbReference>